<evidence type="ECO:0000313" key="1">
    <source>
        <dbReference type="EMBL" id="KAJ8647446.1"/>
    </source>
</evidence>
<reference evidence="1 2" key="1">
    <citation type="journal article" date="2022" name="Hortic Res">
        <title>A haplotype resolved chromosomal level avocado genome allows analysis of novel avocado genes.</title>
        <authorList>
            <person name="Nath O."/>
            <person name="Fletcher S.J."/>
            <person name="Hayward A."/>
            <person name="Shaw L.M."/>
            <person name="Masouleh A.K."/>
            <person name="Furtado A."/>
            <person name="Henry R.J."/>
            <person name="Mitter N."/>
        </authorList>
    </citation>
    <scope>NUCLEOTIDE SEQUENCE [LARGE SCALE GENOMIC DNA]</scope>
    <source>
        <strain evidence="2">cv. Hass</strain>
    </source>
</reference>
<gene>
    <name evidence="1" type="ORF">MRB53_000469</name>
</gene>
<organism evidence="1 2">
    <name type="scientific">Persea americana</name>
    <name type="common">Avocado</name>
    <dbReference type="NCBI Taxonomy" id="3435"/>
    <lineage>
        <taxon>Eukaryota</taxon>
        <taxon>Viridiplantae</taxon>
        <taxon>Streptophyta</taxon>
        <taxon>Embryophyta</taxon>
        <taxon>Tracheophyta</taxon>
        <taxon>Spermatophyta</taxon>
        <taxon>Magnoliopsida</taxon>
        <taxon>Magnoliidae</taxon>
        <taxon>Laurales</taxon>
        <taxon>Lauraceae</taxon>
        <taxon>Persea</taxon>
    </lineage>
</organism>
<proteinExistence type="predicted"/>
<keyword evidence="2" id="KW-1185">Reference proteome</keyword>
<accession>A0ACC2MP57</accession>
<protein>
    <submittedName>
        <fullName evidence="1">Uncharacterized protein</fullName>
    </submittedName>
</protein>
<name>A0ACC2MP57_PERAE</name>
<evidence type="ECO:0000313" key="2">
    <source>
        <dbReference type="Proteomes" id="UP001234297"/>
    </source>
</evidence>
<sequence>MQKRNGDLQIFSDDAVVDGVVARRSGSSASNHMTTVPSVNYLEHQVSKMDTLAGLAIKYGVEVADIKRMNGLVTDLQMYALKSLQIPLPGRHPPSPILSNGSDGPGDQSTEQTPTHRSDVDILNSFQSLKKSTPRRVSPAMSSLHGYYGLAPLNKKGAAEGTEMAVYKTNRAQDLPFSDPPTGWTPWSRSLANGFSLENGEPVSMVVADSGDSEVETSNEKPVWRRHKLDLGPASPMTELLLKEDSSGGFSGITGKGLALRPKSASRASLVADADSGRINSVPMAVSFPTGSPFGVRKSSSTSNLQDSEDGRSTSKWNLKPDLQGLSTAAITRPIFDGLPKPITGRRKAALD</sequence>
<dbReference type="Proteomes" id="UP001234297">
    <property type="component" value="Chromosome 1"/>
</dbReference>
<comment type="caution">
    <text evidence="1">The sequence shown here is derived from an EMBL/GenBank/DDBJ whole genome shotgun (WGS) entry which is preliminary data.</text>
</comment>
<dbReference type="EMBL" id="CM056809">
    <property type="protein sequence ID" value="KAJ8647446.1"/>
    <property type="molecule type" value="Genomic_DNA"/>
</dbReference>